<evidence type="ECO:0000313" key="1">
    <source>
        <dbReference type="Ensembl" id="ENSDCDP00010020145.1"/>
    </source>
</evidence>
<protein>
    <submittedName>
        <fullName evidence="1">Uncharacterized protein</fullName>
    </submittedName>
</protein>
<name>A0AAY4BGU2_9TELE</name>
<dbReference type="PANTHER" id="PTHR21040">
    <property type="entry name" value="BCDNA.GH04120"/>
    <property type="match status" value="1"/>
</dbReference>
<dbReference type="Ensembl" id="ENSDCDT00010021311.1">
    <property type="protein sequence ID" value="ENSDCDP00010020145.1"/>
    <property type="gene ID" value="ENSDCDG00010009109.1"/>
</dbReference>
<dbReference type="InterPro" id="IPR038901">
    <property type="entry name" value="HEXDC-like"/>
</dbReference>
<reference evidence="1 2" key="1">
    <citation type="submission" date="2020-06" db="EMBL/GenBank/DDBJ databases">
        <authorList>
            <consortium name="Wellcome Sanger Institute Data Sharing"/>
        </authorList>
    </citation>
    <scope>NUCLEOTIDE SEQUENCE [LARGE SCALE GENOMIC DNA]</scope>
</reference>
<sequence>MTFSVCNLCRTENDGSSRASFKFWKDDNSPGTELGLRQENEFLSAESKADLSLKRTTNKAAVKKASNGVKKLVDRPLTNKSPQRMVHLDLKGAAPNLKYLQEIFPLFSTLGADGILIEYEDMFPYVGELKIVRSPFAYRCLLVSDHLPHHWDSGETDYPFALCETVQGTSRKLRDSQNSTTWNLFHLFKFLDILR</sequence>
<accession>A0AAY4BGU2</accession>
<proteinExistence type="predicted"/>
<dbReference type="PANTHER" id="PTHR21040:SF8">
    <property type="entry name" value="BCDNA.GH04120"/>
    <property type="match status" value="1"/>
</dbReference>
<dbReference type="Proteomes" id="UP000694580">
    <property type="component" value="Chromosome 7"/>
</dbReference>
<keyword evidence="2" id="KW-1185">Reference proteome</keyword>
<dbReference type="GO" id="GO:0015929">
    <property type="term" value="F:hexosaminidase activity"/>
    <property type="evidence" value="ECO:0007669"/>
    <property type="project" value="InterPro"/>
</dbReference>
<evidence type="ECO:0000313" key="2">
    <source>
        <dbReference type="Proteomes" id="UP000694580"/>
    </source>
</evidence>
<dbReference type="AlphaFoldDB" id="A0AAY4BGU2"/>
<organism evidence="1 2">
    <name type="scientific">Denticeps clupeoides</name>
    <name type="common">denticle herring</name>
    <dbReference type="NCBI Taxonomy" id="299321"/>
    <lineage>
        <taxon>Eukaryota</taxon>
        <taxon>Metazoa</taxon>
        <taxon>Chordata</taxon>
        <taxon>Craniata</taxon>
        <taxon>Vertebrata</taxon>
        <taxon>Euteleostomi</taxon>
        <taxon>Actinopterygii</taxon>
        <taxon>Neopterygii</taxon>
        <taxon>Teleostei</taxon>
        <taxon>Clupei</taxon>
        <taxon>Clupeiformes</taxon>
        <taxon>Denticipitoidei</taxon>
        <taxon>Denticipitidae</taxon>
        <taxon>Denticeps</taxon>
    </lineage>
</organism>
<reference evidence="1" key="2">
    <citation type="submission" date="2025-08" db="UniProtKB">
        <authorList>
            <consortium name="Ensembl"/>
        </authorList>
    </citation>
    <scope>IDENTIFICATION</scope>
</reference>
<dbReference type="GeneTree" id="ENSGT00390000014852"/>
<reference evidence="1" key="3">
    <citation type="submission" date="2025-09" db="UniProtKB">
        <authorList>
            <consortium name="Ensembl"/>
        </authorList>
    </citation>
    <scope>IDENTIFICATION</scope>
</reference>